<feature type="domain" description="Glycosyl transferase family 1" evidence="1">
    <location>
        <begin position="196"/>
        <end position="370"/>
    </location>
</feature>
<dbReference type="SUPFAM" id="SSF53756">
    <property type="entry name" value="UDP-Glycosyltransferase/glycogen phosphorylase"/>
    <property type="match status" value="1"/>
</dbReference>
<dbReference type="InterPro" id="IPR050194">
    <property type="entry name" value="Glycosyltransferase_grp1"/>
</dbReference>
<dbReference type="CDD" id="cd03801">
    <property type="entry name" value="GT4_PimA-like"/>
    <property type="match status" value="1"/>
</dbReference>
<sequence>MSKRKLHIAHVHWGFPPIIGGVETHLTILLPSLIKMGNKVSLLTGSFEGAKAEDTYEGVKVFRQPIMDLNWLGKRGINGGLAEEVNGVFKKFIDKNKPDCIHVHNMHYFSKIHAAALQKFSKKLGIPLILTAHNVWDDNLFLDLTNEIRWTHIIAVSHFIKREIIGTGYNHHNITVIHHGIDQDAYSPNCSPKVAFKKYPILKGKRVVFHPARMGLAKGCDVSIKALRIIKQRFPDVVLALAGTKNIIDWTHSHQKDIAYMVSLVKFLKLEKNVLIDTYKLSDMPTLYAASSVCVYPSTASEPFGLTMLEALASARPMVVTEAGGMPEIIRDGINGFVVPVKDFEALASRVIQLLANNQLRERLGYTGRQIVEQQYTKEIITENTLNLYRKFV</sequence>
<name>A0A2H0M1T5_9BACT</name>
<protein>
    <submittedName>
        <fullName evidence="3">Glycosyl transferase</fullName>
    </submittedName>
</protein>
<evidence type="ECO:0000259" key="1">
    <source>
        <dbReference type="Pfam" id="PF00534"/>
    </source>
</evidence>
<dbReference type="EMBL" id="PCWA01000014">
    <property type="protein sequence ID" value="PIQ89884.1"/>
    <property type="molecule type" value="Genomic_DNA"/>
</dbReference>
<dbReference type="Pfam" id="PF13439">
    <property type="entry name" value="Glyco_transf_4"/>
    <property type="match status" value="1"/>
</dbReference>
<evidence type="ECO:0000259" key="2">
    <source>
        <dbReference type="Pfam" id="PF13439"/>
    </source>
</evidence>
<gene>
    <name evidence="3" type="ORF">COV72_00895</name>
</gene>
<accession>A0A2H0M1T5</accession>
<dbReference type="InterPro" id="IPR028098">
    <property type="entry name" value="Glyco_trans_4-like_N"/>
</dbReference>
<comment type="caution">
    <text evidence="3">The sequence shown here is derived from an EMBL/GenBank/DDBJ whole genome shotgun (WGS) entry which is preliminary data.</text>
</comment>
<proteinExistence type="predicted"/>
<organism evidence="3 4">
    <name type="scientific">Candidatus Ghiorseimicrobium undicola</name>
    <dbReference type="NCBI Taxonomy" id="1974746"/>
    <lineage>
        <taxon>Bacteria</taxon>
        <taxon>Pseudomonadati</taxon>
        <taxon>Candidatus Omnitrophota</taxon>
        <taxon>Candidatus Ghiorseimicrobium</taxon>
    </lineage>
</organism>
<dbReference type="PANTHER" id="PTHR45947:SF3">
    <property type="entry name" value="SULFOQUINOVOSYL TRANSFERASE SQD2"/>
    <property type="match status" value="1"/>
</dbReference>
<dbReference type="AlphaFoldDB" id="A0A2H0M1T5"/>
<dbReference type="Proteomes" id="UP000229641">
    <property type="component" value="Unassembled WGS sequence"/>
</dbReference>
<dbReference type="PANTHER" id="PTHR45947">
    <property type="entry name" value="SULFOQUINOVOSYL TRANSFERASE SQD2"/>
    <property type="match status" value="1"/>
</dbReference>
<dbReference type="InterPro" id="IPR001296">
    <property type="entry name" value="Glyco_trans_1"/>
</dbReference>
<evidence type="ECO:0000313" key="3">
    <source>
        <dbReference type="EMBL" id="PIQ89884.1"/>
    </source>
</evidence>
<dbReference type="Pfam" id="PF00534">
    <property type="entry name" value="Glycos_transf_1"/>
    <property type="match status" value="1"/>
</dbReference>
<dbReference type="GO" id="GO:0016758">
    <property type="term" value="F:hexosyltransferase activity"/>
    <property type="evidence" value="ECO:0007669"/>
    <property type="project" value="TreeGrafter"/>
</dbReference>
<keyword evidence="3" id="KW-0808">Transferase</keyword>
<feature type="domain" description="Glycosyltransferase subfamily 4-like N-terminal" evidence="2">
    <location>
        <begin position="19"/>
        <end position="184"/>
    </location>
</feature>
<dbReference type="Gene3D" id="3.40.50.2000">
    <property type="entry name" value="Glycogen Phosphorylase B"/>
    <property type="match status" value="2"/>
</dbReference>
<reference evidence="3 4" key="1">
    <citation type="submission" date="2017-09" db="EMBL/GenBank/DDBJ databases">
        <title>Depth-based differentiation of microbial function through sediment-hosted aquifers and enrichment of novel symbionts in the deep terrestrial subsurface.</title>
        <authorList>
            <person name="Probst A.J."/>
            <person name="Ladd B."/>
            <person name="Jarett J.K."/>
            <person name="Geller-Mcgrath D.E."/>
            <person name="Sieber C.M."/>
            <person name="Emerson J.B."/>
            <person name="Anantharaman K."/>
            <person name="Thomas B.C."/>
            <person name="Malmstrom R."/>
            <person name="Stieglmeier M."/>
            <person name="Klingl A."/>
            <person name="Woyke T."/>
            <person name="Ryan C.M."/>
            <person name="Banfield J.F."/>
        </authorList>
    </citation>
    <scope>NUCLEOTIDE SEQUENCE [LARGE SCALE GENOMIC DNA]</scope>
    <source>
        <strain evidence="3">CG11_big_fil_rev_8_21_14_0_20_42_13</strain>
    </source>
</reference>
<evidence type="ECO:0000313" key="4">
    <source>
        <dbReference type="Proteomes" id="UP000229641"/>
    </source>
</evidence>